<keyword evidence="2" id="KW-1185">Reference proteome</keyword>
<dbReference type="SUPFAM" id="SSF55136">
    <property type="entry name" value="Probable bacterial effector-binding domain"/>
    <property type="match status" value="1"/>
</dbReference>
<dbReference type="InterPro" id="IPR006917">
    <property type="entry name" value="SOUL_heme-bd"/>
</dbReference>
<dbReference type="PANTHER" id="PTHR11220">
    <property type="entry name" value="HEME-BINDING PROTEIN-RELATED"/>
    <property type="match status" value="1"/>
</dbReference>
<sequence length="191" mass="21339">MKLGRALAAIATVGILVMVPAALADRDDYETPKYKVVKNDGAFEIRDYPKIVVASAPMDSNNGAFMQLFRYISGKNEAEQKIEMTTPVIIDDESDDKHMSFVVPADVAAAGAPKANNPNIEITTREAARYAVYRFSGIRSRAKEEQAQKLLMEWIEKQKLEVIGTMEKASYDPPMTLPAKRRNEVMIKIKK</sequence>
<organism evidence="1 2">
    <name type="scientific">Sulfuriroseicoccus oceanibius</name>
    <dbReference type="NCBI Taxonomy" id="2707525"/>
    <lineage>
        <taxon>Bacteria</taxon>
        <taxon>Pseudomonadati</taxon>
        <taxon>Verrucomicrobiota</taxon>
        <taxon>Verrucomicrobiia</taxon>
        <taxon>Verrucomicrobiales</taxon>
        <taxon>Verrucomicrobiaceae</taxon>
        <taxon>Sulfuriroseicoccus</taxon>
    </lineage>
</organism>
<gene>
    <name evidence="1" type="ORF">G3M56_005290</name>
</gene>
<dbReference type="RefSeq" id="WP_164364194.1">
    <property type="nucleotide sequence ID" value="NZ_CP066776.1"/>
</dbReference>
<dbReference type="PANTHER" id="PTHR11220:SF1">
    <property type="entry name" value="HEME-BINDING PROTEIN 2"/>
    <property type="match status" value="1"/>
</dbReference>
<reference evidence="1 2" key="1">
    <citation type="submission" date="2020-12" db="EMBL/GenBank/DDBJ databases">
        <title>Sulforoseuscoccus oceanibium gen. nov., sp. nov., a representative of the phylum Verrucomicrobia with special cytoplasmic membrane, and proposal of Sulforoseuscoccusaceae fam. nov.</title>
        <authorList>
            <person name="Xi F."/>
        </authorList>
    </citation>
    <scope>NUCLEOTIDE SEQUENCE [LARGE SCALE GENOMIC DNA]</scope>
    <source>
        <strain evidence="1 2">T37</strain>
    </source>
</reference>
<name>A0A6B3LBF9_9BACT</name>
<protein>
    <submittedName>
        <fullName evidence="1">Heme-binding protein</fullName>
    </submittedName>
</protein>
<proteinExistence type="predicted"/>
<accession>A0A6B3LBF9</accession>
<evidence type="ECO:0000313" key="2">
    <source>
        <dbReference type="Proteomes" id="UP000475117"/>
    </source>
</evidence>
<dbReference type="Proteomes" id="UP000475117">
    <property type="component" value="Chromosome"/>
</dbReference>
<dbReference type="Gene3D" id="3.20.80.10">
    <property type="entry name" value="Regulatory factor, effector binding domain"/>
    <property type="match status" value="1"/>
</dbReference>
<dbReference type="AlphaFoldDB" id="A0A6B3LBF9"/>
<evidence type="ECO:0000313" key="1">
    <source>
        <dbReference type="EMBL" id="QQL45994.1"/>
    </source>
</evidence>
<dbReference type="KEGG" id="soa:G3M56_005290"/>
<dbReference type="Pfam" id="PF04832">
    <property type="entry name" value="SOUL"/>
    <property type="match status" value="1"/>
</dbReference>
<dbReference type="InterPro" id="IPR011256">
    <property type="entry name" value="Reg_factor_effector_dom_sf"/>
</dbReference>
<dbReference type="EMBL" id="CP066776">
    <property type="protein sequence ID" value="QQL45994.1"/>
    <property type="molecule type" value="Genomic_DNA"/>
</dbReference>